<feature type="active site" description="Nucleophile" evidence="11">
    <location>
        <position position="114"/>
    </location>
</feature>
<feature type="chain" id="PRO_5041276358" description="endo-1,4-beta-xylanase" evidence="12">
    <location>
        <begin position="17"/>
        <end position="231"/>
    </location>
</feature>
<dbReference type="InterPro" id="IPR013320">
    <property type="entry name" value="ConA-like_dom_sf"/>
</dbReference>
<keyword evidence="10 11" id="KW-0624">Polysaccharide degradation</keyword>
<dbReference type="Proteomes" id="UP001174936">
    <property type="component" value="Unassembled WGS sequence"/>
</dbReference>
<evidence type="ECO:0000256" key="2">
    <source>
        <dbReference type="ARBA" id="ARBA00004851"/>
    </source>
</evidence>
<feature type="active site" description="Proton donor" evidence="11">
    <location>
        <position position="215"/>
    </location>
</feature>
<keyword evidence="15" id="KW-1185">Reference proteome</keyword>
<protein>
    <recommendedName>
        <fullName evidence="4 11">endo-1,4-beta-xylanase</fullName>
        <ecNumber evidence="4 11">3.2.1.8</ecNumber>
    </recommendedName>
</protein>
<evidence type="ECO:0000313" key="15">
    <source>
        <dbReference type="Proteomes" id="UP001174936"/>
    </source>
</evidence>
<dbReference type="Gene3D" id="2.60.120.180">
    <property type="match status" value="1"/>
</dbReference>
<dbReference type="PANTHER" id="PTHR46828">
    <property type="entry name" value="ENDO-1,4-BETA-XYLANASE A-RELATED"/>
    <property type="match status" value="1"/>
</dbReference>
<comment type="similarity">
    <text evidence="3 11">Belongs to the glycosyl hydrolase 11 (cellulase G) family.</text>
</comment>
<dbReference type="PANTHER" id="PTHR46828:SF2">
    <property type="entry name" value="ENDO-1,4-BETA-XYLANASE A-RELATED"/>
    <property type="match status" value="1"/>
</dbReference>
<evidence type="ECO:0000256" key="10">
    <source>
        <dbReference type="ARBA" id="ARBA00023326"/>
    </source>
</evidence>
<evidence type="ECO:0000256" key="7">
    <source>
        <dbReference type="ARBA" id="ARBA00022801"/>
    </source>
</evidence>
<dbReference type="Pfam" id="PF00457">
    <property type="entry name" value="Glyco_hydro_11"/>
    <property type="match status" value="1"/>
</dbReference>
<keyword evidence="5 11" id="KW-0858">Xylan degradation</keyword>
<gene>
    <name evidence="14" type="ORF">B0T16DRAFT_407515</name>
</gene>
<comment type="catalytic activity">
    <reaction evidence="1 11">
        <text>Endohydrolysis of (1-&gt;4)-beta-D-xylosidic linkages in xylans.</text>
        <dbReference type="EC" id="3.2.1.8"/>
    </reaction>
</comment>
<evidence type="ECO:0000259" key="13">
    <source>
        <dbReference type="PROSITE" id="PS51761"/>
    </source>
</evidence>
<comment type="caution">
    <text evidence="14">The sequence shown here is derived from an EMBL/GenBank/DDBJ whole genome shotgun (WGS) entry which is preliminary data.</text>
</comment>
<evidence type="ECO:0000256" key="11">
    <source>
        <dbReference type="PROSITE-ProRule" id="PRU01097"/>
    </source>
</evidence>
<evidence type="ECO:0000256" key="9">
    <source>
        <dbReference type="ARBA" id="ARBA00023295"/>
    </source>
</evidence>
<dbReference type="GO" id="GO:0045493">
    <property type="term" value="P:xylan catabolic process"/>
    <property type="evidence" value="ECO:0007669"/>
    <property type="project" value="UniProtKB-UniRule"/>
</dbReference>
<dbReference type="InterPro" id="IPR001137">
    <property type="entry name" value="Glyco_hydro_11"/>
</dbReference>
<keyword evidence="9 11" id="KW-0326">Glycosidase</keyword>
<keyword evidence="8 11" id="KW-0119">Carbohydrate metabolism</keyword>
<keyword evidence="7 11" id="KW-0378">Hydrolase</keyword>
<dbReference type="PROSITE" id="PS51761">
    <property type="entry name" value="GH11_3"/>
    <property type="match status" value="1"/>
</dbReference>
<evidence type="ECO:0000313" key="14">
    <source>
        <dbReference type="EMBL" id="KAK0653166.1"/>
    </source>
</evidence>
<evidence type="ECO:0000256" key="3">
    <source>
        <dbReference type="ARBA" id="ARBA00007792"/>
    </source>
</evidence>
<keyword evidence="6 12" id="KW-0732">Signal</keyword>
<evidence type="ECO:0000256" key="12">
    <source>
        <dbReference type="SAM" id="SignalP"/>
    </source>
</evidence>
<evidence type="ECO:0000256" key="6">
    <source>
        <dbReference type="ARBA" id="ARBA00022729"/>
    </source>
</evidence>
<feature type="domain" description="GH11" evidence="13">
    <location>
        <begin position="29"/>
        <end position="228"/>
    </location>
</feature>
<organism evidence="14 15">
    <name type="scientific">Cercophora newfieldiana</name>
    <dbReference type="NCBI Taxonomy" id="92897"/>
    <lineage>
        <taxon>Eukaryota</taxon>
        <taxon>Fungi</taxon>
        <taxon>Dikarya</taxon>
        <taxon>Ascomycota</taxon>
        <taxon>Pezizomycotina</taxon>
        <taxon>Sordariomycetes</taxon>
        <taxon>Sordariomycetidae</taxon>
        <taxon>Sordariales</taxon>
        <taxon>Lasiosphaeriaceae</taxon>
        <taxon>Cercophora</taxon>
    </lineage>
</organism>
<comment type="pathway">
    <text evidence="2 11">Glycan degradation; xylan degradation.</text>
</comment>
<name>A0AA40CVQ5_9PEZI</name>
<proteinExistence type="inferred from homology"/>
<evidence type="ECO:0000256" key="4">
    <source>
        <dbReference type="ARBA" id="ARBA00012590"/>
    </source>
</evidence>
<dbReference type="GO" id="GO:0031176">
    <property type="term" value="F:endo-1,4-beta-xylanase activity"/>
    <property type="evidence" value="ECO:0007669"/>
    <property type="project" value="UniProtKB-UniRule"/>
</dbReference>
<dbReference type="SUPFAM" id="SSF49899">
    <property type="entry name" value="Concanavalin A-like lectins/glucanases"/>
    <property type="match status" value="1"/>
</dbReference>
<reference evidence="14" key="1">
    <citation type="submission" date="2023-06" db="EMBL/GenBank/DDBJ databases">
        <title>Genome-scale phylogeny and comparative genomics of the fungal order Sordariales.</title>
        <authorList>
            <consortium name="Lawrence Berkeley National Laboratory"/>
            <person name="Hensen N."/>
            <person name="Bonometti L."/>
            <person name="Westerberg I."/>
            <person name="Brannstrom I.O."/>
            <person name="Guillou S."/>
            <person name="Cros-Aarteil S."/>
            <person name="Calhoun S."/>
            <person name="Haridas S."/>
            <person name="Kuo A."/>
            <person name="Mondo S."/>
            <person name="Pangilinan J."/>
            <person name="Riley R."/>
            <person name="Labutti K."/>
            <person name="Andreopoulos B."/>
            <person name="Lipzen A."/>
            <person name="Chen C."/>
            <person name="Yanf M."/>
            <person name="Daum C."/>
            <person name="Ng V."/>
            <person name="Clum A."/>
            <person name="Steindorff A."/>
            <person name="Ohm R."/>
            <person name="Martin F."/>
            <person name="Silar P."/>
            <person name="Natvig D."/>
            <person name="Lalanne C."/>
            <person name="Gautier V."/>
            <person name="Ament-Velasquez S.L."/>
            <person name="Kruys A."/>
            <person name="Hutchinson M.I."/>
            <person name="Powell A.J."/>
            <person name="Barry K."/>
            <person name="Miller A.N."/>
            <person name="Grigoriev I.V."/>
            <person name="Debuchy R."/>
            <person name="Gladieux P."/>
            <person name="Thoren M.H."/>
            <person name="Johannesson H."/>
        </authorList>
    </citation>
    <scope>NUCLEOTIDE SEQUENCE</scope>
    <source>
        <strain evidence="14">SMH2532-1</strain>
    </source>
</reference>
<dbReference type="InterPro" id="IPR033123">
    <property type="entry name" value="GH11_dom"/>
</dbReference>
<dbReference type="AlphaFoldDB" id="A0AA40CVQ5"/>
<dbReference type="InterPro" id="IPR013319">
    <property type="entry name" value="GH11/12"/>
</dbReference>
<sequence length="231" mass="25122">MASLKYFAFCAAAALAIPVTPEAPELVPRGTAVGNGEHDGFFYNFWTDGGGHVTYQNKANGAYSVDWQDCSSFFGGKGWNPGRMDRNITFSGRFNAESNAYLSVYGTTRNPKVEYYVIEDYGSYDPTLQFAGGIQNGREGGTIQVDGGSYKIGYTRHTFMVPVGGDSVVTRVYSVRSAADRRASGTVNMQAHFDAWIEKLGLRVGTMEFQIVATEGYKGSGEAEITVSKRA</sequence>
<accession>A0AA40CVQ5</accession>
<evidence type="ECO:0000256" key="1">
    <source>
        <dbReference type="ARBA" id="ARBA00000681"/>
    </source>
</evidence>
<dbReference type="EMBL" id="JAULSV010000002">
    <property type="protein sequence ID" value="KAK0653166.1"/>
    <property type="molecule type" value="Genomic_DNA"/>
</dbReference>
<evidence type="ECO:0000256" key="5">
    <source>
        <dbReference type="ARBA" id="ARBA00022651"/>
    </source>
</evidence>
<feature type="signal peptide" evidence="12">
    <location>
        <begin position="1"/>
        <end position="16"/>
    </location>
</feature>
<evidence type="ECO:0000256" key="8">
    <source>
        <dbReference type="ARBA" id="ARBA00023277"/>
    </source>
</evidence>
<dbReference type="EC" id="3.2.1.8" evidence="4 11"/>